<evidence type="ECO:0000313" key="2">
    <source>
        <dbReference type="EMBL" id="REG81124.1"/>
    </source>
</evidence>
<evidence type="ECO:0000313" key="3">
    <source>
        <dbReference type="Proteomes" id="UP000256405"/>
    </source>
</evidence>
<comment type="caution">
    <text evidence="2">The sequence shown here is derived from an EMBL/GenBank/DDBJ whole genome shotgun (WGS) entry which is preliminary data.</text>
</comment>
<sequence length="78" mass="8605">MKKVAYSFILTILFSIGSSLDANALNECQPGGLANVYCPYWDVTYEVTAGFWPWSDPTISITCTTGGEFKCEKQTQPV</sequence>
<evidence type="ECO:0000256" key="1">
    <source>
        <dbReference type="SAM" id="SignalP"/>
    </source>
</evidence>
<reference evidence="2 3" key="1">
    <citation type="submission" date="2018-08" db="EMBL/GenBank/DDBJ databases">
        <title>Genomic Encyclopedia of Archaeal and Bacterial Type Strains, Phase II (KMG-II): from individual species to whole genera.</title>
        <authorList>
            <person name="Goeker M."/>
        </authorList>
    </citation>
    <scope>NUCLEOTIDE SEQUENCE [LARGE SCALE GENOMIC DNA]</scope>
    <source>
        <strain evidence="2 3">DSM 15986</strain>
    </source>
</reference>
<proteinExistence type="predicted"/>
<name>A0A3E0DET7_9BACT</name>
<accession>A0A3E0DET7</accession>
<dbReference type="EMBL" id="QUNF01000029">
    <property type="protein sequence ID" value="REG81124.1"/>
    <property type="molecule type" value="Genomic_DNA"/>
</dbReference>
<feature type="chain" id="PRO_5017824998" evidence="1">
    <location>
        <begin position="25"/>
        <end position="78"/>
    </location>
</feature>
<keyword evidence="1" id="KW-0732">Signal</keyword>
<gene>
    <name evidence="2" type="ORF">C8N25_12969</name>
</gene>
<dbReference type="Proteomes" id="UP000256405">
    <property type="component" value="Unassembled WGS sequence"/>
</dbReference>
<keyword evidence="3" id="KW-1185">Reference proteome</keyword>
<dbReference type="OrthoDB" id="9999244at2"/>
<organism evidence="2 3">
    <name type="scientific">Algoriphagus antarcticus</name>
    <dbReference type="NCBI Taxonomy" id="238540"/>
    <lineage>
        <taxon>Bacteria</taxon>
        <taxon>Pseudomonadati</taxon>
        <taxon>Bacteroidota</taxon>
        <taxon>Cytophagia</taxon>
        <taxon>Cytophagales</taxon>
        <taxon>Cyclobacteriaceae</taxon>
        <taxon>Algoriphagus</taxon>
    </lineage>
</organism>
<feature type="signal peptide" evidence="1">
    <location>
        <begin position="1"/>
        <end position="24"/>
    </location>
</feature>
<dbReference type="RefSeq" id="WP_086543107.1">
    <property type="nucleotide sequence ID" value="NZ_MSSW01000063.1"/>
</dbReference>
<protein>
    <submittedName>
        <fullName evidence="2">Uncharacterized protein</fullName>
    </submittedName>
</protein>
<dbReference type="AlphaFoldDB" id="A0A3E0DET7"/>